<dbReference type="EMBL" id="MN739551">
    <property type="protein sequence ID" value="QHT12850.1"/>
    <property type="molecule type" value="Genomic_DNA"/>
</dbReference>
<evidence type="ECO:0008006" key="2">
    <source>
        <dbReference type="Google" id="ProtNLM"/>
    </source>
</evidence>
<protein>
    <recommendedName>
        <fullName evidence="2">Glycosyltransferase</fullName>
    </recommendedName>
</protein>
<dbReference type="AlphaFoldDB" id="A0A6C0D935"/>
<reference evidence="1" key="1">
    <citation type="journal article" date="2020" name="Nature">
        <title>Giant virus diversity and host interactions through global metagenomics.</title>
        <authorList>
            <person name="Schulz F."/>
            <person name="Roux S."/>
            <person name="Paez-Espino D."/>
            <person name="Jungbluth S."/>
            <person name="Walsh D.A."/>
            <person name="Denef V.J."/>
            <person name="McMahon K.D."/>
            <person name="Konstantinidis K.T."/>
            <person name="Eloe-Fadrosh E.A."/>
            <person name="Kyrpides N.C."/>
            <person name="Woyke T."/>
        </authorList>
    </citation>
    <scope>NUCLEOTIDE SEQUENCE</scope>
    <source>
        <strain evidence="1">GVMAG-M-3300023174-130</strain>
    </source>
</reference>
<evidence type="ECO:0000313" key="1">
    <source>
        <dbReference type="EMBL" id="QHT12850.1"/>
    </source>
</evidence>
<name>A0A6C0D935_9ZZZZ</name>
<sequence length="266" mass="31796">MTNNESEVLENNQQSVELNSKQQLFYNTDFGFIITRHVNSAKTNRYWNRNVKLLKTYYPYKLIVIIDDNSNPEFLSSHHDYKNLIIIQSEYPGRGELLPYIYYAQNKWFERAVIIHDGVFFHNRICFEKFNNFPAISMWHFHPRFNGCHIDNSLRIANSLNFSDIIKNYLHKKNWVGCFGLQSYIKHSFLTMIMNKYNMNNLINVVTCRDDRCSLERIFAVIFFLELRYTNSILGDMTKLDMWNRSFDEYVKKPPMSKVIKVFTGR</sequence>
<accession>A0A6C0D935</accession>
<organism evidence="1">
    <name type="scientific">viral metagenome</name>
    <dbReference type="NCBI Taxonomy" id="1070528"/>
    <lineage>
        <taxon>unclassified sequences</taxon>
        <taxon>metagenomes</taxon>
        <taxon>organismal metagenomes</taxon>
    </lineage>
</organism>
<proteinExistence type="predicted"/>